<feature type="compositionally biased region" description="Basic and acidic residues" evidence="1">
    <location>
        <begin position="604"/>
        <end position="622"/>
    </location>
</feature>
<dbReference type="EMBL" id="CATQJL010000001">
    <property type="protein sequence ID" value="CAJ0590692.1"/>
    <property type="molecule type" value="Genomic_DNA"/>
</dbReference>
<feature type="region of interest" description="Disordered" evidence="1">
    <location>
        <begin position="121"/>
        <end position="149"/>
    </location>
</feature>
<proteinExistence type="predicted"/>
<dbReference type="PANTHER" id="PTHR37435:SF6">
    <property type="entry name" value="TITIN"/>
    <property type="match status" value="1"/>
</dbReference>
<feature type="region of interest" description="Disordered" evidence="1">
    <location>
        <begin position="522"/>
        <end position="648"/>
    </location>
</feature>
<dbReference type="PANTHER" id="PTHR37435">
    <property type="entry name" value="PROTEIN CBG14344"/>
    <property type="match status" value="1"/>
</dbReference>
<feature type="compositionally biased region" description="Polar residues" evidence="1">
    <location>
        <begin position="574"/>
        <end position="586"/>
    </location>
</feature>
<protein>
    <recommendedName>
        <fullName evidence="2">aECM cysteine-cradle domain-containing protein</fullName>
    </recommendedName>
</protein>
<feature type="compositionally biased region" description="Basic residues" evidence="1">
    <location>
        <begin position="623"/>
        <end position="639"/>
    </location>
</feature>
<organism evidence="3 4">
    <name type="scientific">Cylicocyclus nassatus</name>
    <name type="common">Nematode worm</name>
    <dbReference type="NCBI Taxonomy" id="53992"/>
    <lineage>
        <taxon>Eukaryota</taxon>
        <taxon>Metazoa</taxon>
        <taxon>Ecdysozoa</taxon>
        <taxon>Nematoda</taxon>
        <taxon>Chromadorea</taxon>
        <taxon>Rhabditida</taxon>
        <taxon>Rhabditina</taxon>
        <taxon>Rhabditomorpha</taxon>
        <taxon>Strongyloidea</taxon>
        <taxon>Strongylidae</taxon>
        <taxon>Cylicocyclus</taxon>
    </lineage>
</organism>
<comment type="caution">
    <text evidence="3">The sequence shown here is derived from an EMBL/GenBank/DDBJ whole genome shotgun (WGS) entry which is preliminary data.</text>
</comment>
<evidence type="ECO:0000259" key="2">
    <source>
        <dbReference type="Pfam" id="PF23626"/>
    </source>
</evidence>
<feature type="domain" description="aECM cysteine-cradle" evidence="2">
    <location>
        <begin position="654"/>
        <end position="706"/>
    </location>
</feature>
<feature type="compositionally biased region" description="Basic and acidic residues" evidence="1">
    <location>
        <begin position="452"/>
        <end position="485"/>
    </location>
</feature>
<feature type="compositionally biased region" description="Basic residues" evidence="1">
    <location>
        <begin position="434"/>
        <end position="451"/>
    </location>
</feature>
<feature type="compositionally biased region" description="Basic residues" evidence="1">
    <location>
        <begin position="592"/>
        <end position="603"/>
    </location>
</feature>
<evidence type="ECO:0000313" key="4">
    <source>
        <dbReference type="Proteomes" id="UP001176961"/>
    </source>
</evidence>
<accession>A0AA36GDZ5</accession>
<evidence type="ECO:0000256" key="1">
    <source>
        <dbReference type="SAM" id="MobiDB-lite"/>
    </source>
</evidence>
<dbReference type="AlphaFoldDB" id="A0AA36GDZ5"/>
<name>A0AA36GDZ5_CYLNA</name>
<feature type="region of interest" description="Disordered" evidence="1">
    <location>
        <begin position="423"/>
        <end position="494"/>
    </location>
</feature>
<feature type="compositionally biased region" description="Basic and acidic residues" evidence="1">
    <location>
        <begin position="423"/>
        <end position="433"/>
    </location>
</feature>
<evidence type="ECO:0000313" key="3">
    <source>
        <dbReference type="EMBL" id="CAJ0590692.1"/>
    </source>
</evidence>
<gene>
    <name evidence="3" type="ORF">CYNAS_LOCUS2675</name>
</gene>
<dbReference type="Proteomes" id="UP001176961">
    <property type="component" value="Unassembled WGS sequence"/>
</dbReference>
<reference evidence="3" key="1">
    <citation type="submission" date="2023-07" db="EMBL/GenBank/DDBJ databases">
        <authorList>
            <consortium name="CYATHOMIX"/>
        </authorList>
    </citation>
    <scope>NUCLEOTIDE SEQUENCE</scope>
    <source>
        <strain evidence="3">N/A</strain>
    </source>
</reference>
<dbReference type="Pfam" id="PF23626">
    <property type="entry name" value="CCD_aECM"/>
    <property type="match status" value="1"/>
</dbReference>
<sequence length="706" mass="81055">MRWIALLLLAAVGRAAEEEHYIDVKQIVKGRPDLPLMFSPEADVSVLYQALKSGTVEAIAKLPMAQNDSEANREKNPDEFYKLFQLPADIMTKLAADAGYIEHPQTTTSAPWIVRRKVHRSSEEDSAFTQNSDEEEEERPKKKKKYHKKKDPTLIAISDLLPKLDTTSQVPVAPLQQGLGATSMSNPVHLRTLPIVQSDTGLPQTNVQPQYAYQPIVQPDGKTYYQQVLILPGRVVSSKDSLPSQPPVESSPFIQEKPRNVVQAAYSVEAPTFPPPVEVYRRSPIPTTTPALFSQSTTTKRLYPPRFITPISNAQFQQDILGTQIPQSDPIAITSSQQPLSSTSSTNGDYPTTKIFKTYLPSEEEQRRTARVFADEAAVPPRLALKATQASPLRIRTIETATAAEMDQIRTLTRGEELREVMEQRREEVESQPRKRKLRKMRKSRKPSKKSKSMDQDSIEMRSREKTSEEYEKSQTKAPETKFLERVPVLTLPAIRKHERMFASKTWKKRKYEPVDTYVSKELQSFEEKTPADEDTTEPPKKKRKTRRSGKTKKPLRVYTQNDDVGVKQEDTAENNYRQEPQQAEPVTSAPLKRKTLRLRRFRERTESSRARSEERSGESRPVRTKKLKRSKRVKKAKSSKNSMSWNDSNLPHRQHCLNIRTFARQFGINDVDEFSRDHCAFIENYYPQLTCERRQEYVAECQKYY</sequence>
<feature type="compositionally biased region" description="Basic residues" evidence="1">
    <location>
        <begin position="541"/>
        <end position="556"/>
    </location>
</feature>
<dbReference type="InterPro" id="IPR055352">
    <property type="entry name" value="CCD_aECM"/>
</dbReference>
<keyword evidence="4" id="KW-1185">Reference proteome</keyword>